<dbReference type="Proteomes" id="UP000434101">
    <property type="component" value="Unassembled WGS sequence"/>
</dbReference>
<gene>
    <name evidence="4" type="ORF">GS429_01350</name>
</gene>
<dbReference type="Pfam" id="PF09851">
    <property type="entry name" value="SHOCT"/>
    <property type="match status" value="1"/>
</dbReference>
<comment type="caution">
    <text evidence="4">The sequence shown here is derived from an EMBL/GenBank/DDBJ whole genome shotgun (WGS) entry which is preliminary data.</text>
</comment>
<proteinExistence type="predicted"/>
<accession>A0A6B0VI13</accession>
<organism evidence="4 5">
    <name type="scientific">Natronorubrum halalkaliphilum</name>
    <dbReference type="NCBI Taxonomy" id="2691917"/>
    <lineage>
        <taxon>Archaea</taxon>
        <taxon>Methanobacteriati</taxon>
        <taxon>Methanobacteriota</taxon>
        <taxon>Stenosarchaea group</taxon>
        <taxon>Halobacteria</taxon>
        <taxon>Halobacteriales</taxon>
        <taxon>Natrialbaceae</taxon>
        <taxon>Natronorubrum</taxon>
    </lineage>
</organism>
<keyword evidence="2" id="KW-0812">Transmembrane</keyword>
<keyword evidence="5" id="KW-1185">Reference proteome</keyword>
<dbReference type="InterPro" id="IPR018649">
    <property type="entry name" value="SHOCT"/>
</dbReference>
<name>A0A6B0VI13_9EURY</name>
<dbReference type="AlphaFoldDB" id="A0A6B0VI13"/>
<sequence length="148" mass="15810">MGRLSTPLLKGLGAVFLAFLVLAVIATIVGIVLSVVATVISALVTLAVLGIFLLAVAGLVSWLRGDDESAGTVSGDYAGGYTARDDATAADPQDRLQSRYVAGEISEDEFERELDRLLESDDLARSDRLDPDRSAPESTSDRTRLRDR</sequence>
<evidence type="ECO:0000313" key="5">
    <source>
        <dbReference type="Proteomes" id="UP000434101"/>
    </source>
</evidence>
<protein>
    <submittedName>
        <fullName evidence="4">SHOCT domain-containing protein</fullName>
    </submittedName>
</protein>
<feature type="domain" description="SHOCT" evidence="3">
    <location>
        <begin position="92"/>
        <end position="118"/>
    </location>
</feature>
<reference evidence="4 5" key="1">
    <citation type="submission" date="2020-01" db="EMBL/GenBank/DDBJ databases">
        <title>Natronorubrum sp. JWXQ-INN 674 isolated from Inner Mongolia Autonomous Region of China.</title>
        <authorList>
            <person name="Xue Q."/>
        </authorList>
    </citation>
    <scope>NUCLEOTIDE SEQUENCE [LARGE SCALE GENOMIC DNA]</scope>
    <source>
        <strain evidence="4 5">JWXQ-INN-674</strain>
    </source>
</reference>
<evidence type="ECO:0000259" key="3">
    <source>
        <dbReference type="Pfam" id="PF09851"/>
    </source>
</evidence>
<feature type="transmembrane region" description="Helical" evidence="2">
    <location>
        <begin position="12"/>
        <end position="33"/>
    </location>
</feature>
<feature type="transmembrane region" description="Helical" evidence="2">
    <location>
        <begin position="39"/>
        <end position="63"/>
    </location>
</feature>
<evidence type="ECO:0000313" key="4">
    <source>
        <dbReference type="EMBL" id="MXV60737.1"/>
    </source>
</evidence>
<evidence type="ECO:0000256" key="1">
    <source>
        <dbReference type="SAM" id="MobiDB-lite"/>
    </source>
</evidence>
<evidence type="ECO:0000256" key="2">
    <source>
        <dbReference type="SAM" id="Phobius"/>
    </source>
</evidence>
<dbReference type="EMBL" id="WUYX01000005">
    <property type="protein sequence ID" value="MXV60737.1"/>
    <property type="molecule type" value="Genomic_DNA"/>
</dbReference>
<keyword evidence="2" id="KW-1133">Transmembrane helix</keyword>
<dbReference type="RefSeq" id="WP_160062002.1">
    <property type="nucleotide sequence ID" value="NZ_WUYX01000005.1"/>
</dbReference>
<keyword evidence="2" id="KW-0472">Membrane</keyword>
<feature type="region of interest" description="Disordered" evidence="1">
    <location>
        <begin position="123"/>
        <end position="148"/>
    </location>
</feature>